<dbReference type="GO" id="GO:0009001">
    <property type="term" value="F:serine O-acetyltransferase activity"/>
    <property type="evidence" value="ECO:0007669"/>
    <property type="project" value="InterPro"/>
</dbReference>
<proteinExistence type="inferred from homology"/>
<evidence type="ECO:0000256" key="3">
    <source>
        <dbReference type="ARBA" id="ARBA00023315"/>
    </source>
</evidence>
<dbReference type="GO" id="GO:0006535">
    <property type="term" value="P:cysteine biosynthetic process from serine"/>
    <property type="evidence" value="ECO:0007669"/>
    <property type="project" value="InterPro"/>
</dbReference>
<keyword evidence="3 4" id="KW-0012">Acyltransferase</keyword>
<keyword evidence="5" id="KW-0812">Transmembrane</keyword>
<evidence type="ECO:0000256" key="1">
    <source>
        <dbReference type="ARBA" id="ARBA00007274"/>
    </source>
</evidence>
<dbReference type="GO" id="GO:0005737">
    <property type="term" value="C:cytoplasm"/>
    <property type="evidence" value="ECO:0007669"/>
    <property type="project" value="InterPro"/>
</dbReference>
<comment type="similarity">
    <text evidence="1 4">Belongs to the transferase hexapeptide repeat family.</text>
</comment>
<dbReference type="EMBL" id="AB812076">
    <property type="protein sequence ID" value="BAQ01961.1"/>
    <property type="molecule type" value="Genomic_DNA"/>
</dbReference>
<organism evidence="6">
    <name type="scientific">Escherichia coli</name>
    <dbReference type="NCBI Taxonomy" id="562"/>
    <lineage>
        <taxon>Bacteria</taxon>
        <taxon>Pseudomonadati</taxon>
        <taxon>Pseudomonadota</taxon>
        <taxon>Gammaproteobacteria</taxon>
        <taxon>Enterobacterales</taxon>
        <taxon>Enterobacteriaceae</taxon>
        <taxon>Escherichia</taxon>
    </lineage>
</organism>
<dbReference type="InterPro" id="IPR045304">
    <property type="entry name" value="LbH_SAT"/>
</dbReference>
<sequence length="185" mass="20335">MKMSVFSCVIKDVKRYDQKVLYGFVIALTKIGFWAVLNYRLGKLMREQIKIPILKQILWFLTGLTRLVINIITGIDIPYSANIGGGFKICHFGTIFISSKVVIGDNCTIHQGVTIGKGGHNTETDEPVIGNDVFIGANATVIGAITIGSRVRIGSNVCCYKSINDDMTVVANRIRVIKHENSSVT</sequence>
<dbReference type="EC" id="2.3.1.-" evidence="4"/>
<dbReference type="AlphaFoldDB" id="A0A0A8J6W2"/>
<evidence type="ECO:0000313" key="6">
    <source>
        <dbReference type="EMBL" id="BAQ01961.1"/>
    </source>
</evidence>
<dbReference type="InterPro" id="IPR001451">
    <property type="entry name" value="Hexapep"/>
</dbReference>
<evidence type="ECO:0000256" key="5">
    <source>
        <dbReference type="SAM" id="Phobius"/>
    </source>
</evidence>
<dbReference type="InterPro" id="IPR011004">
    <property type="entry name" value="Trimer_LpxA-like_sf"/>
</dbReference>
<feature type="transmembrane region" description="Helical" evidence="5">
    <location>
        <begin position="57"/>
        <end position="79"/>
    </location>
</feature>
<feature type="transmembrane region" description="Helical" evidence="5">
    <location>
        <begin position="20"/>
        <end position="37"/>
    </location>
</feature>
<dbReference type="PIRSF" id="PIRSF000441">
    <property type="entry name" value="CysE"/>
    <property type="match status" value="1"/>
</dbReference>
<dbReference type="InterPro" id="IPR005881">
    <property type="entry name" value="Ser_O-AcTrfase"/>
</dbReference>
<dbReference type="PANTHER" id="PTHR42811">
    <property type="entry name" value="SERINE ACETYLTRANSFERASE"/>
    <property type="match status" value="1"/>
</dbReference>
<keyword evidence="2 4" id="KW-0808">Transferase</keyword>
<evidence type="ECO:0000256" key="4">
    <source>
        <dbReference type="PIRNR" id="PIRNR000441"/>
    </source>
</evidence>
<name>A0A0A8J6W2_ECOLX</name>
<evidence type="ECO:0000256" key="2">
    <source>
        <dbReference type="ARBA" id="ARBA00022679"/>
    </source>
</evidence>
<dbReference type="CDD" id="cd03354">
    <property type="entry name" value="LbH_SAT"/>
    <property type="match status" value="1"/>
</dbReference>
<dbReference type="Gene3D" id="2.160.10.10">
    <property type="entry name" value="Hexapeptide repeat proteins"/>
    <property type="match status" value="1"/>
</dbReference>
<keyword evidence="5" id="KW-1133">Transmembrane helix</keyword>
<dbReference type="SUPFAM" id="SSF51161">
    <property type="entry name" value="Trimeric LpxA-like enzymes"/>
    <property type="match status" value="1"/>
</dbReference>
<reference evidence="6" key="1">
    <citation type="journal article" date="2014" name="DNA Res.">
        <title>A complete view of the genetic diversity of the Escherichia coli O-antigen biosynthesis gene cluster.</title>
        <authorList>
            <person name="Iguchi A."/>
            <person name="Iyoda S."/>
            <person name="Kikuchi T."/>
            <person name="Ogura Y."/>
            <person name="Katsura K."/>
            <person name="Ohnishi M."/>
            <person name="Hayashi T."/>
            <person name="Thomson N.R."/>
        </authorList>
    </citation>
    <scope>NUCLEOTIDE SEQUENCE</scope>
    <source>
        <strain evidence="6">E4378</strain>
    </source>
</reference>
<accession>A0A0A8J6W2</accession>
<dbReference type="Pfam" id="PF14602">
    <property type="entry name" value="Hexapep_2"/>
    <property type="match status" value="1"/>
</dbReference>
<dbReference type="Pfam" id="PF00132">
    <property type="entry name" value="Hexapep"/>
    <property type="match status" value="1"/>
</dbReference>
<keyword evidence="5" id="KW-0472">Membrane</keyword>
<protein>
    <recommendedName>
        <fullName evidence="4">Acetyltransferase</fullName>
        <ecNumber evidence="4">2.3.1.-</ecNumber>
    </recommendedName>
</protein>